<dbReference type="SUPFAM" id="SSF103473">
    <property type="entry name" value="MFS general substrate transporter"/>
    <property type="match status" value="1"/>
</dbReference>
<feature type="transmembrane region" description="Helical" evidence="5">
    <location>
        <begin position="201"/>
        <end position="221"/>
    </location>
</feature>
<feature type="transmembrane region" description="Helical" evidence="5">
    <location>
        <begin position="410"/>
        <end position="427"/>
    </location>
</feature>
<evidence type="ECO:0000313" key="7">
    <source>
        <dbReference type="Proteomes" id="UP001295684"/>
    </source>
</evidence>
<feature type="transmembrane region" description="Helical" evidence="5">
    <location>
        <begin position="433"/>
        <end position="456"/>
    </location>
</feature>
<evidence type="ECO:0000256" key="5">
    <source>
        <dbReference type="SAM" id="Phobius"/>
    </source>
</evidence>
<feature type="transmembrane region" description="Helical" evidence="5">
    <location>
        <begin position="262"/>
        <end position="283"/>
    </location>
</feature>
<evidence type="ECO:0000256" key="1">
    <source>
        <dbReference type="ARBA" id="ARBA00004141"/>
    </source>
</evidence>
<dbReference type="Proteomes" id="UP001295684">
    <property type="component" value="Unassembled WGS sequence"/>
</dbReference>
<reference evidence="6" key="1">
    <citation type="submission" date="2023-07" db="EMBL/GenBank/DDBJ databases">
        <authorList>
            <consortium name="AG Swart"/>
            <person name="Singh M."/>
            <person name="Singh A."/>
            <person name="Seah K."/>
            <person name="Emmerich C."/>
        </authorList>
    </citation>
    <scope>NUCLEOTIDE SEQUENCE</scope>
    <source>
        <strain evidence="6">DP1</strain>
    </source>
</reference>
<dbReference type="InterPro" id="IPR011701">
    <property type="entry name" value="MFS"/>
</dbReference>
<keyword evidence="2 5" id="KW-0812">Transmembrane</keyword>
<dbReference type="PANTHER" id="PTHR24064">
    <property type="entry name" value="SOLUTE CARRIER FAMILY 22 MEMBER"/>
    <property type="match status" value="1"/>
</dbReference>
<name>A0AAD1U9E2_EUPCR</name>
<feature type="transmembrane region" description="Helical" evidence="5">
    <location>
        <begin position="381"/>
        <end position="401"/>
    </location>
</feature>
<feature type="transmembrane region" description="Helical" evidence="5">
    <location>
        <begin position="176"/>
        <end position="195"/>
    </location>
</feature>
<feature type="transmembrane region" description="Helical" evidence="5">
    <location>
        <begin position="347"/>
        <end position="369"/>
    </location>
</feature>
<dbReference type="GO" id="GO:0022857">
    <property type="term" value="F:transmembrane transporter activity"/>
    <property type="evidence" value="ECO:0007669"/>
    <property type="project" value="InterPro"/>
</dbReference>
<sequence length="534" mass="60964">MRKRAEIEAEITQDDIELIKCEEHNSDEELGDGDEDVNHQQRRVLGIEDMLEGSGGFGNIQIWTFSLCILVGCMSTTFIHTMPFLEKYPSLVCQHEDGKMYFCEKKDICSNGELIPGKKWGIDDHDDQTLTHNWITQMNLYCESNFNIGLLGSVYFVGFVLSGFILMLADVYGRKKLTIIGTFVTTICIYGLFYCTDITHAYIWLFLTGLSIFRLYSIYMLSMEITRKKSQIYISSIFLAGKGLISVMIPSFYFLLGGKNWRIPYSFAIIMAPLLCVLTFFIPESPRYYYERRMYPQLRNLIRKFAKTNGAKMDHNYDIDKEIEDIRLKSKGKSGEKSKFYYLKDRLIFWNLCVVIICFIAVSFDSYLIGFHIKYIKGNLYFLTIVSTVSDCTATMLAGLLQKLLNTKRTLLISYISAMICGLPLIISSDTKWLIPFCIFGAKFGLAVGFNMIYFINSEIFPTLFVSFAFTVGNIFSRSVTIFAPLVAEIPEPTPMKLFCFAALVASGATFLLSSQTKEENPAETRKKDESSKK</sequence>
<comment type="subcellular location">
    <subcellularLocation>
        <location evidence="1">Membrane</location>
        <topology evidence="1">Multi-pass membrane protein</topology>
    </subcellularLocation>
</comment>
<evidence type="ECO:0000256" key="3">
    <source>
        <dbReference type="ARBA" id="ARBA00022989"/>
    </source>
</evidence>
<gene>
    <name evidence="6" type="ORF">ECRASSUSDP1_LOCUS6113</name>
</gene>
<feature type="transmembrane region" description="Helical" evidence="5">
    <location>
        <begin position="148"/>
        <end position="169"/>
    </location>
</feature>
<comment type="caution">
    <text evidence="6">The sequence shown here is derived from an EMBL/GenBank/DDBJ whole genome shotgun (WGS) entry which is preliminary data.</text>
</comment>
<feature type="transmembrane region" description="Helical" evidence="5">
    <location>
        <begin position="233"/>
        <end position="256"/>
    </location>
</feature>
<feature type="transmembrane region" description="Helical" evidence="5">
    <location>
        <begin position="60"/>
        <end position="79"/>
    </location>
</feature>
<feature type="transmembrane region" description="Helical" evidence="5">
    <location>
        <begin position="494"/>
        <end position="513"/>
    </location>
</feature>
<keyword evidence="7" id="KW-1185">Reference proteome</keyword>
<dbReference type="AlphaFoldDB" id="A0AAD1U9E2"/>
<dbReference type="GO" id="GO:0016020">
    <property type="term" value="C:membrane"/>
    <property type="evidence" value="ECO:0007669"/>
    <property type="project" value="UniProtKB-SubCell"/>
</dbReference>
<organism evidence="6 7">
    <name type="scientific">Euplotes crassus</name>
    <dbReference type="NCBI Taxonomy" id="5936"/>
    <lineage>
        <taxon>Eukaryota</taxon>
        <taxon>Sar</taxon>
        <taxon>Alveolata</taxon>
        <taxon>Ciliophora</taxon>
        <taxon>Intramacronucleata</taxon>
        <taxon>Spirotrichea</taxon>
        <taxon>Hypotrichia</taxon>
        <taxon>Euplotida</taxon>
        <taxon>Euplotidae</taxon>
        <taxon>Moneuplotes</taxon>
    </lineage>
</organism>
<evidence type="ECO:0008006" key="8">
    <source>
        <dbReference type="Google" id="ProtNLM"/>
    </source>
</evidence>
<proteinExistence type="predicted"/>
<keyword evidence="4 5" id="KW-0472">Membrane</keyword>
<evidence type="ECO:0000256" key="4">
    <source>
        <dbReference type="ARBA" id="ARBA00023136"/>
    </source>
</evidence>
<accession>A0AAD1U9E2</accession>
<feature type="transmembrane region" description="Helical" evidence="5">
    <location>
        <begin position="463"/>
        <end position="488"/>
    </location>
</feature>
<evidence type="ECO:0000313" key="6">
    <source>
        <dbReference type="EMBL" id="CAI2364767.1"/>
    </source>
</evidence>
<dbReference type="Gene3D" id="1.20.1250.20">
    <property type="entry name" value="MFS general substrate transporter like domains"/>
    <property type="match status" value="1"/>
</dbReference>
<dbReference type="EMBL" id="CAMPGE010005924">
    <property type="protein sequence ID" value="CAI2364767.1"/>
    <property type="molecule type" value="Genomic_DNA"/>
</dbReference>
<dbReference type="Pfam" id="PF07690">
    <property type="entry name" value="MFS_1"/>
    <property type="match status" value="1"/>
</dbReference>
<keyword evidence="3 5" id="KW-1133">Transmembrane helix</keyword>
<protein>
    <recommendedName>
        <fullName evidence="8">Major facilitator superfamily (MFS) profile domain-containing protein</fullName>
    </recommendedName>
</protein>
<evidence type="ECO:0000256" key="2">
    <source>
        <dbReference type="ARBA" id="ARBA00022692"/>
    </source>
</evidence>
<dbReference type="InterPro" id="IPR036259">
    <property type="entry name" value="MFS_trans_sf"/>
</dbReference>